<evidence type="ECO:0000313" key="5">
    <source>
        <dbReference type="EMBL" id="MBH0113698.1"/>
    </source>
</evidence>
<name>A0A931HE13_9SPHN</name>
<dbReference type="AlphaFoldDB" id="A0A931HE13"/>
<comment type="caution">
    <text evidence="5">The sequence shown here is derived from an EMBL/GenBank/DDBJ whole genome shotgun (WGS) entry which is preliminary data.</text>
</comment>
<dbReference type="CDD" id="cd05237">
    <property type="entry name" value="UDP_invert_4-6DH_SDR_e"/>
    <property type="match status" value="1"/>
</dbReference>
<evidence type="ECO:0000259" key="4">
    <source>
        <dbReference type="Pfam" id="PF02719"/>
    </source>
</evidence>
<evidence type="ECO:0000256" key="1">
    <source>
        <dbReference type="ARBA" id="ARBA00007430"/>
    </source>
</evidence>
<keyword evidence="3" id="KW-1133">Transmembrane helix</keyword>
<feature type="transmembrane region" description="Helical" evidence="3">
    <location>
        <begin position="50"/>
        <end position="70"/>
    </location>
</feature>
<proteinExistence type="inferred from homology"/>
<dbReference type="RefSeq" id="WP_197164046.1">
    <property type="nucleotide sequence ID" value="NZ_JADZGI010000001.1"/>
</dbReference>
<dbReference type="EMBL" id="JADZGI010000001">
    <property type="protein sequence ID" value="MBH0113698.1"/>
    <property type="molecule type" value="Genomic_DNA"/>
</dbReference>
<dbReference type="InterPro" id="IPR051203">
    <property type="entry name" value="Polysaccharide_Synthase-Rel"/>
</dbReference>
<feature type="region of interest" description="Disordered" evidence="2">
    <location>
        <begin position="703"/>
        <end position="722"/>
    </location>
</feature>
<dbReference type="Gene3D" id="3.40.50.720">
    <property type="entry name" value="NAD(P)-binding Rossmann-like Domain"/>
    <property type="match status" value="2"/>
</dbReference>
<dbReference type="SUPFAM" id="SSF51735">
    <property type="entry name" value="NAD(P)-binding Rossmann-fold domains"/>
    <property type="match status" value="1"/>
</dbReference>
<keyword evidence="6" id="KW-1185">Reference proteome</keyword>
<evidence type="ECO:0000256" key="3">
    <source>
        <dbReference type="SAM" id="Phobius"/>
    </source>
</evidence>
<gene>
    <name evidence="5" type="ORF">I5E68_12145</name>
</gene>
<dbReference type="InterPro" id="IPR036291">
    <property type="entry name" value="NAD(P)-bd_dom_sf"/>
</dbReference>
<reference evidence="5" key="1">
    <citation type="submission" date="2020-11" db="EMBL/GenBank/DDBJ databases">
        <title>Novosphingobium aureum sp. nov., a marine bacterium isolated from sediment of a salt flat.</title>
        <authorList>
            <person name="Yoo Y."/>
            <person name="Kim J.-J."/>
        </authorList>
    </citation>
    <scope>NUCLEOTIDE SEQUENCE</scope>
    <source>
        <strain evidence="5">YJ-S2-02</strain>
    </source>
</reference>
<dbReference type="Pfam" id="PF02719">
    <property type="entry name" value="Polysacc_synt_2"/>
    <property type="match status" value="1"/>
</dbReference>
<evidence type="ECO:0000256" key="2">
    <source>
        <dbReference type="SAM" id="MobiDB-lite"/>
    </source>
</evidence>
<accession>A0A931HE13</accession>
<evidence type="ECO:0000313" key="6">
    <source>
        <dbReference type="Proteomes" id="UP000617634"/>
    </source>
</evidence>
<feature type="transmembrane region" description="Helical" evidence="3">
    <location>
        <begin position="114"/>
        <end position="138"/>
    </location>
</feature>
<feature type="domain" description="Polysaccharide biosynthesis protein CapD-like" evidence="4">
    <location>
        <begin position="341"/>
        <end position="632"/>
    </location>
</feature>
<dbReference type="InterPro" id="IPR003869">
    <property type="entry name" value="Polysac_CapD-like"/>
</dbReference>
<dbReference type="PANTHER" id="PTHR43318:SF1">
    <property type="entry name" value="POLYSACCHARIDE BIOSYNTHESIS PROTEIN EPSC-RELATED"/>
    <property type="match status" value="1"/>
</dbReference>
<feature type="transmembrane region" description="Helical" evidence="3">
    <location>
        <begin position="82"/>
        <end position="102"/>
    </location>
</feature>
<keyword evidence="3" id="KW-0472">Membrane</keyword>
<comment type="similarity">
    <text evidence="1">Belongs to the polysaccharide synthase family.</text>
</comment>
<protein>
    <submittedName>
        <fullName evidence="5">Polysaccharide biosynthesis protein</fullName>
    </submittedName>
</protein>
<keyword evidence="3" id="KW-0812">Transmembrane</keyword>
<dbReference type="Proteomes" id="UP000617634">
    <property type="component" value="Unassembled WGS sequence"/>
</dbReference>
<organism evidence="5 6">
    <name type="scientific">Novosphingobium aureum</name>
    <dbReference type="NCBI Taxonomy" id="2792964"/>
    <lineage>
        <taxon>Bacteria</taxon>
        <taxon>Pseudomonadati</taxon>
        <taxon>Pseudomonadota</taxon>
        <taxon>Alphaproteobacteria</taxon>
        <taxon>Sphingomonadales</taxon>
        <taxon>Sphingomonadaceae</taxon>
        <taxon>Novosphingobium</taxon>
    </lineage>
</organism>
<sequence>MTQTSTGERAGPERGFQGRLIGVRRLDSADAHRRTSLERFSLRRALRSQMLLGIDFVAISATFVIAFLLVGSGPFPHVDYVTWITAATASGTLGVLYLFGMYRRNWRFFRFAHAVHLLLATLPAFVTGWSIACLFPAVRAEQGHLAVVMLVHWLLGMGAMIGARGLRRALHEHLTRAACYRPRADTDPDLPHAILVGSPDWVVSIIDMLRREQTPSFVVAGILLPSAAETLMQIANVPVLGCHGDLGCAVDKLEARGKRPSLVIACDDGNELSNREMARLSSKARNLKLKLSRIRDGWSQMLQQTSTIAPDAELSVKDLLGRSEFSLEGEQVSSQVSGRCVLVTGGGGTIGGELCWQLAAFRPSRLVVLDHSEYMLYAIEMKLRERFPDLDICTELVNIRNRDEVRAVFDKHRPRIVYHAAALKHVPIVEQNPCAGVHTNILGTRIVADAVCEFGTEAMVQVSTDKAVNPVGMMGATKRVGELYSQALDMCGADDPDAPRFMTVRFGNVLGSSGSIVPLFHRQLREGRPLTVTHPDIERFFMTVREAVQLILQSSAAALGQDSQRGSIFVLDMGKPVRIVDLAYRMIRLYGLQPEIDVPVRFVGLRPGEKLYEELFDTCEEQLPSGIKGIFEAKSRPIPLPHISRSIDRLARAVELGDHAEARRITHTLVKIPSGGVTFQLVGEQNAGIPGIVQAPPAAAGVASTTSGKAHQPAGTTGMSPA</sequence>
<dbReference type="PANTHER" id="PTHR43318">
    <property type="entry name" value="UDP-N-ACETYLGLUCOSAMINE 4,6-DEHYDRATASE"/>
    <property type="match status" value="1"/>
</dbReference>